<comment type="caution">
    <text evidence="1">The sequence shown here is derived from an EMBL/GenBank/DDBJ whole genome shotgun (WGS) entry which is preliminary data.</text>
</comment>
<gene>
    <name evidence="1" type="ORF">G443_002653</name>
</gene>
<dbReference type="Proteomes" id="UP000791080">
    <property type="component" value="Unassembled WGS sequence"/>
</dbReference>
<evidence type="ECO:0000313" key="1">
    <source>
        <dbReference type="EMBL" id="MCP2332383.1"/>
    </source>
</evidence>
<reference evidence="1 2" key="1">
    <citation type="submission" date="2013-07" db="EMBL/GenBank/DDBJ databases">
        <authorList>
            <consortium name="DOE Joint Genome Institute"/>
            <person name="Reeve W."/>
            <person name="Huntemann M."/>
            <person name="Han J."/>
            <person name="Chen A."/>
            <person name="Kyrpides N."/>
            <person name="Mavromatis K."/>
            <person name="Markowitz V."/>
            <person name="Palaniappan K."/>
            <person name="Ivanova N."/>
            <person name="Schaumberg A."/>
            <person name="Pati A."/>
            <person name="Liolios K."/>
            <person name="Nordberg H.P."/>
            <person name="Cantor M.N."/>
            <person name="Hua S.X."/>
            <person name="Woyke T."/>
        </authorList>
    </citation>
    <scope>NUCLEOTIDE SEQUENCE [LARGE SCALE GENOMIC DNA]</scope>
    <source>
        <strain evidence="1 2">DSM 43889</strain>
    </source>
</reference>
<evidence type="ECO:0000313" key="2">
    <source>
        <dbReference type="Proteomes" id="UP000791080"/>
    </source>
</evidence>
<proteinExistence type="predicted"/>
<protein>
    <submittedName>
        <fullName evidence="1">Uncharacterized protein</fullName>
    </submittedName>
</protein>
<sequence>MSLKELAALLRSGQAEDGALAEYAAEYAREQKIFRKKDD</sequence>
<accession>A0ABT1JJN0</accession>
<dbReference type="EMBL" id="AUBJ02000001">
    <property type="protein sequence ID" value="MCP2332383.1"/>
    <property type="molecule type" value="Genomic_DNA"/>
</dbReference>
<keyword evidence="2" id="KW-1185">Reference proteome</keyword>
<organism evidence="1 2">
    <name type="scientific">Actinoalloteichus caeruleus DSM 43889</name>
    <dbReference type="NCBI Taxonomy" id="1120930"/>
    <lineage>
        <taxon>Bacteria</taxon>
        <taxon>Bacillati</taxon>
        <taxon>Actinomycetota</taxon>
        <taxon>Actinomycetes</taxon>
        <taxon>Pseudonocardiales</taxon>
        <taxon>Pseudonocardiaceae</taxon>
        <taxon>Actinoalloteichus</taxon>
        <taxon>Actinoalloteichus cyanogriseus</taxon>
    </lineage>
</organism>
<reference evidence="1 2" key="2">
    <citation type="submission" date="2022-06" db="EMBL/GenBank/DDBJ databases">
        <title>Genomic Encyclopedia of Type Strains, Phase I: the one thousand microbial genomes (KMG-I) project.</title>
        <authorList>
            <person name="Kyrpides N."/>
        </authorList>
    </citation>
    <scope>NUCLEOTIDE SEQUENCE [LARGE SCALE GENOMIC DNA]</scope>
    <source>
        <strain evidence="1 2">DSM 43889</strain>
    </source>
</reference>
<name>A0ABT1JJN0_ACTCY</name>